<comment type="caution">
    <text evidence="1">The sequence shown here is derived from an EMBL/GenBank/DDBJ whole genome shotgun (WGS) entry which is preliminary data.</text>
</comment>
<evidence type="ECO:0000313" key="1">
    <source>
        <dbReference type="EMBL" id="MED6226225.1"/>
    </source>
</evidence>
<sequence>MGWGFSLGIYFRLFRCRFELGKLAKHSFQHVWSSLSEDLSRRLHCRIISEVCPEYMIGFRMLCNEPELRRFKGVILKETLTQRDVWAEEHLRRMEEMQRQMAAFYNPLRPGSSIAVGGSGSSTAPPLPPRSP</sequence>
<protein>
    <submittedName>
        <fullName evidence="1">Uncharacterized protein</fullName>
    </submittedName>
</protein>
<proteinExistence type="predicted"/>
<gene>
    <name evidence="1" type="ORF">PIB30_101467</name>
</gene>
<organism evidence="1 2">
    <name type="scientific">Stylosanthes scabra</name>
    <dbReference type="NCBI Taxonomy" id="79078"/>
    <lineage>
        <taxon>Eukaryota</taxon>
        <taxon>Viridiplantae</taxon>
        <taxon>Streptophyta</taxon>
        <taxon>Embryophyta</taxon>
        <taxon>Tracheophyta</taxon>
        <taxon>Spermatophyta</taxon>
        <taxon>Magnoliopsida</taxon>
        <taxon>eudicotyledons</taxon>
        <taxon>Gunneridae</taxon>
        <taxon>Pentapetalae</taxon>
        <taxon>rosids</taxon>
        <taxon>fabids</taxon>
        <taxon>Fabales</taxon>
        <taxon>Fabaceae</taxon>
        <taxon>Papilionoideae</taxon>
        <taxon>50 kb inversion clade</taxon>
        <taxon>dalbergioids sensu lato</taxon>
        <taxon>Dalbergieae</taxon>
        <taxon>Pterocarpus clade</taxon>
        <taxon>Stylosanthes</taxon>
    </lineage>
</organism>
<name>A0ABU6ZWI9_9FABA</name>
<dbReference type="Proteomes" id="UP001341840">
    <property type="component" value="Unassembled WGS sequence"/>
</dbReference>
<accession>A0ABU6ZWI9</accession>
<evidence type="ECO:0000313" key="2">
    <source>
        <dbReference type="Proteomes" id="UP001341840"/>
    </source>
</evidence>
<keyword evidence="2" id="KW-1185">Reference proteome</keyword>
<dbReference type="EMBL" id="JASCZI010274834">
    <property type="protein sequence ID" value="MED6226225.1"/>
    <property type="molecule type" value="Genomic_DNA"/>
</dbReference>
<reference evidence="1 2" key="1">
    <citation type="journal article" date="2023" name="Plants (Basel)">
        <title>Bridging the Gap: Combining Genomics and Transcriptomics Approaches to Understand Stylosanthes scabra, an Orphan Legume from the Brazilian Caatinga.</title>
        <authorList>
            <person name="Ferreira-Neto J.R.C."/>
            <person name="da Silva M.D."/>
            <person name="Binneck E."/>
            <person name="de Melo N.F."/>
            <person name="da Silva R.H."/>
            <person name="de Melo A.L.T.M."/>
            <person name="Pandolfi V."/>
            <person name="Bustamante F.O."/>
            <person name="Brasileiro-Vidal A.C."/>
            <person name="Benko-Iseppon A.M."/>
        </authorList>
    </citation>
    <scope>NUCLEOTIDE SEQUENCE [LARGE SCALE GENOMIC DNA]</scope>
    <source>
        <tissue evidence="1">Leaves</tissue>
    </source>
</reference>